<sequence>MTMLLESVPSSREGGGRSGAKARARSFLGSLMFTSRWLQAPLYVGLIVAQMFYVVTCSSPSWRPAPTSRIRRSPGMPRTC</sequence>
<keyword evidence="2" id="KW-1133">Transmembrane helix</keyword>
<feature type="region of interest" description="Disordered" evidence="1">
    <location>
        <begin position="1"/>
        <end position="20"/>
    </location>
</feature>
<name>A0A078MTZ2_9MICC</name>
<dbReference type="AlphaFoldDB" id="A0A078MTZ2"/>
<organism evidence="3">
    <name type="scientific">Arthrobacter saudimassiliensis</name>
    <dbReference type="NCBI Taxonomy" id="1461584"/>
    <lineage>
        <taxon>Bacteria</taxon>
        <taxon>Bacillati</taxon>
        <taxon>Actinomycetota</taxon>
        <taxon>Actinomycetes</taxon>
        <taxon>Micrococcales</taxon>
        <taxon>Micrococcaceae</taxon>
        <taxon>Arthrobacter</taxon>
    </lineage>
</organism>
<proteinExistence type="predicted"/>
<feature type="region of interest" description="Disordered" evidence="1">
    <location>
        <begin position="61"/>
        <end position="80"/>
    </location>
</feature>
<protein>
    <submittedName>
        <fullName evidence="3">Uncharacterized protein</fullName>
    </submittedName>
</protein>
<gene>
    <name evidence="3" type="ORF">BN1051_01621</name>
</gene>
<dbReference type="EMBL" id="LN483070">
    <property type="protein sequence ID" value="CEA08281.1"/>
    <property type="molecule type" value="Genomic_DNA"/>
</dbReference>
<feature type="transmembrane region" description="Helical" evidence="2">
    <location>
        <begin position="40"/>
        <end position="62"/>
    </location>
</feature>
<accession>A0A078MTZ2</accession>
<reference evidence="3" key="1">
    <citation type="submission" date="2014-07" db="EMBL/GenBank/DDBJ databases">
        <authorList>
            <person name="Urmite Genomes Urmite Genomes"/>
        </authorList>
    </citation>
    <scope>NUCLEOTIDE SEQUENCE</scope>
    <source>
        <strain evidence="3">11W110_air</strain>
    </source>
</reference>
<evidence type="ECO:0000313" key="3">
    <source>
        <dbReference type="EMBL" id="CEA08281.1"/>
    </source>
</evidence>
<evidence type="ECO:0000256" key="1">
    <source>
        <dbReference type="SAM" id="MobiDB-lite"/>
    </source>
</evidence>
<dbReference type="PATRIC" id="fig|1461584.3.peg.1609"/>
<evidence type="ECO:0000256" key="2">
    <source>
        <dbReference type="SAM" id="Phobius"/>
    </source>
</evidence>
<keyword evidence="2" id="KW-0812">Transmembrane</keyword>
<keyword evidence="2" id="KW-0472">Membrane</keyword>